<evidence type="ECO:0000256" key="1">
    <source>
        <dbReference type="SAM" id="MobiDB-lite"/>
    </source>
</evidence>
<feature type="compositionally biased region" description="Pro residues" evidence="1">
    <location>
        <begin position="145"/>
        <end position="160"/>
    </location>
</feature>
<keyword evidence="3" id="KW-1185">Reference proteome</keyword>
<dbReference type="EMBL" id="AOUO01000101">
    <property type="protein sequence ID" value="EOD68956.1"/>
    <property type="molecule type" value="Genomic_DNA"/>
</dbReference>
<dbReference type="Proteomes" id="UP000014139">
    <property type="component" value="Unassembled WGS sequence"/>
</dbReference>
<proteinExistence type="predicted"/>
<accession>R1I8V9</accession>
<protein>
    <submittedName>
        <fullName evidence="2">Uncharacterized protein</fullName>
    </submittedName>
</protein>
<gene>
    <name evidence="2" type="ORF">H480_08653</name>
</gene>
<sequence>MNLLKTERIVSVALPDLTPVAHRIMNHFAGPEREVAGQPRMMMNYGYYLPPSWEISIHERSFRPIGQHRGALKIELVPQAGTTMVRLSAGVFGIPVGTEQLTWKVKLGQLWRDIRQTGLHDDALLQSEEFLTEAAHQLAERGGPAPAPPQLLPPGQPPYGQPVFAPPFAAGVPAGP</sequence>
<evidence type="ECO:0000313" key="3">
    <source>
        <dbReference type="Proteomes" id="UP000014139"/>
    </source>
</evidence>
<evidence type="ECO:0000313" key="2">
    <source>
        <dbReference type="EMBL" id="EOD68956.1"/>
    </source>
</evidence>
<feature type="non-terminal residue" evidence="2">
    <location>
        <position position="176"/>
    </location>
</feature>
<dbReference type="RefSeq" id="WP_003067808.1">
    <property type="nucleotide sequence ID" value="NZ_AOUO01000101.1"/>
</dbReference>
<reference evidence="2 3" key="1">
    <citation type="submission" date="2013-02" db="EMBL/GenBank/DDBJ databases">
        <title>Draft genome sequence of Amycolatopsis vancoresmycina strain DSM 44592T.</title>
        <authorList>
            <person name="Kumar S."/>
            <person name="Kaur N."/>
            <person name="Kaur C."/>
            <person name="Raghava G.P.S."/>
            <person name="Mayilraj S."/>
        </authorList>
    </citation>
    <scope>NUCLEOTIDE SEQUENCE [LARGE SCALE GENOMIC DNA]</scope>
    <source>
        <strain evidence="2 3">DSM 44592</strain>
    </source>
</reference>
<feature type="compositionally biased region" description="Low complexity" evidence="1">
    <location>
        <begin position="161"/>
        <end position="176"/>
    </location>
</feature>
<organism evidence="2 3">
    <name type="scientific">Amycolatopsis vancoresmycina DSM 44592</name>
    <dbReference type="NCBI Taxonomy" id="1292037"/>
    <lineage>
        <taxon>Bacteria</taxon>
        <taxon>Bacillati</taxon>
        <taxon>Actinomycetota</taxon>
        <taxon>Actinomycetes</taxon>
        <taxon>Pseudonocardiales</taxon>
        <taxon>Pseudonocardiaceae</taxon>
        <taxon>Amycolatopsis</taxon>
    </lineage>
</organism>
<dbReference type="AlphaFoldDB" id="R1I8V9"/>
<comment type="caution">
    <text evidence="2">The sequence shown here is derived from an EMBL/GenBank/DDBJ whole genome shotgun (WGS) entry which is preliminary data.</text>
</comment>
<name>R1I8V9_9PSEU</name>
<feature type="region of interest" description="Disordered" evidence="1">
    <location>
        <begin position="136"/>
        <end position="176"/>
    </location>
</feature>
<dbReference type="OrthoDB" id="5186201at2"/>